<accession>A0A6L9SWI9</accession>
<dbReference type="AlphaFoldDB" id="A0A6L9SWI9"/>
<keyword evidence="5" id="KW-1185">Reference proteome</keyword>
<gene>
    <name evidence="4" type="ORF">GFD21_07175</name>
</gene>
<reference evidence="4 5" key="1">
    <citation type="submission" date="2019-10" db="EMBL/GenBank/DDBJ databases">
        <title>Bifidobacterium from non-human primates.</title>
        <authorList>
            <person name="Modesto M."/>
        </authorList>
    </citation>
    <scope>NUCLEOTIDE SEQUENCE [LARGE SCALE GENOMIC DNA]</scope>
    <source>
        <strain evidence="4 5">SMA15</strain>
    </source>
</reference>
<evidence type="ECO:0000313" key="4">
    <source>
        <dbReference type="EMBL" id="NEG55541.1"/>
    </source>
</evidence>
<dbReference type="Proteomes" id="UP000483293">
    <property type="component" value="Unassembled WGS sequence"/>
</dbReference>
<dbReference type="Pfam" id="PF13240">
    <property type="entry name" value="Zn_Ribbon_1"/>
    <property type="match status" value="1"/>
</dbReference>
<feature type="region of interest" description="Disordered" evidence="1">
    <location>
        <begin position="69"/>
        <end position="88"/>
    </location>
</feature>
<name>A0A6L9SWI9_9BIFI</name>
<keyword evidence="2" id="KW-0812">Transmembrane</keyword>
<keyword evidence="2" id="KW-1133">Transmembrane helix</keyword>
<feature type="compositionally biased region" description="Low complexity" evidence="1">
    <location>
        <begin position="151"/>
        <end position="170"/>
    </location>
</feature>
<dbReference type="InterPro" id="IPR026870">
    <property type="entry name" value="Zinc_ribbon_dom"/>
</dbReference>
<sequence>MEGESQGSEETGMRYCSECGARLGDDDRFCQNCGHEREDWGATVVDGVAPAPAAVPQAPVTMPTQPIPLPENSPAGASDGSSMAGTVPGAGGGTVVAAPAGGRDRLKTGIIAAVAVLAVLVMVLAMTFIPPTRMWMARTFGFADGGAASSAESSASSGSAKTGSSGSDDSLTVEVCEKAPKIDLRSFDTEGSNLVVKVRITQSCGSKSSLRLDDDATRITLTDADGAVFADALFDFSGDPVTAKSGSSANATIVYLPSQYWFVPSETSSGSGARTISVSCKLGQESSGSADSSGSSGSSSGSSGSDSDGLSGSDSSDEQEREDAAKAAIERQIAHDKPRASTFLTTFTNQLSSKNYGMYAEGHTWNYQQIWQQYLELKLKHPKILLVWSGDWPTYQKTGTTMYYVMLSGEAFSNESDAWNWCDAQGYEFKDCIVVDLS</sequence>
<feature type="domain" description="Zinc-ribbon" evidence="3">
    <location>
        <begin position="15"/>
        <end position="35"/>
    </location>
</feature>
<protein>
    <submittedName>
        <fullName evidence="4">Zinc-ribbon domain-containing protein</fullName>
    </submittedName>
</protein>
<feature type="region of interest" description="Disordered" evidence="1">
    <location>
        <begin position="151"/>
        <end position="172"/>
    </location>
</feature>
<feature type="transmembrane region" description="Helical" evidence="2">
    <location>
        <begin position="109"/>
        <end position="129"/>
    </location>
</feature>
<dbReference type="EMBL" id="WHZV01000005">
    <property type="protein sequence ID" value="NEG55541.1"/>
    <property type="molecule type" value="Genomic_DNA"/>
</dbReference>
<evidence type="ECO:0000256" key="1">
    <source>
        <dbReference type="SAM" id="MobiDB-lite"/>
    </source>
</evidence>
<comment type="caution">
    <text evidence="4">The sequence shown here is derived from an EMBL/GenBank/DDBJ whole genome shotgun (WGS) entry which is preliminary data.</text>
</comment>
<evidence type="ECO:0000313" key="5">
    <source>
        <dbReference type="Proteomes" id="UP000483293"/>
    </source>
</evidence>
<feature type="compositionally biased region" description="Low complexity" evidence="1">
    <location>
        <begin position="286"/>
        <end position="314"/>
    </location>
</feature>
<organism evidence="4 5">
    <name type="scientific">Bifidobacterium platyrrhinorum</name>
    <dbReference type="NCBI Taxonomy" id="2661628"/>
    <lineage>
        <taxon>Bacteria</taxon>
        <taxon>Bacillati</taxon>
        <taxon>Actinomycetota</taxon>
        <taxon>Actinomycetes</taxon>
        <taxon>Bifidobacteriales</taxon>
        <taxon>Bifidobacteriaceae</taxon>
        <taxon>Bifidobacterium</taxon>
    </lineage>
</organism>
<evidence type="ECO:0000259" key="3">
    <source>
        <dbReference type="Pfam" id="PF13240"/>
    </source>
</evidence>
<evidence type="ECO:0000256" key="2">
    <source>
        <dbReference type="SAM" id="Phobius"/>
    </source>
</evidence>
<proteinExistence type="predicted"/>
<feature type="region of interest" description="Disordered" evidence="1">
    <location>
        <begin position="284"/>
        <end position="326"/>
    </location>
</feature>
<keyword evidence="2" id="KW-0472">Membrane</keyword>